<evidence type="ECO:0000256" key="3">
    <source>
        <dbReference type="ARBA" id="ARBA00022801"/>
    </source>
</evidence>
<dbReference type="InterPro" id="IPR000668">
    <property type="entry name" value="Peptidase_C1A_C"/>
</dbReference>
<keyword evidence="5" id="KW-1015">Disulfide bond</keyword>
<dbReference type="Gene3D" id="3.90.70.10">
    <property type="entry name" value="Cysteine proteinases"/>
    <property type="match status" value="1"/>
</dbReference>
<dbReference type="AlphaFoldDB" id="A0A396I7A4"/>
<keyword evidence="6" id="KW-0325">Glycoprotein</keyword>
<protein>
    <submittedName>
        <fullName evidence="9">Putative cathepsin F</fullName>
        <ecNumber evidence="9">3.4.22.41</ecNumber>
    </submittedName>
</protein>
<gene>
    <name evidence="9" type="ORF">MtrunA17_Chr4g0037291</name>
</gene>
<evidence type="ECO:0000259" key="7">
    <source>
        <dbReference type="SMART" id="SM00645"/>
    </source>
</evidence>
<dbReference type="PRINTS" id="PR00705">
    <property type="entry name" value="PAPAIN"/>
</dbReference>
<accession>A0A396I7A4</accession>
<comment type="caution">
    <text evidence="9">The sequence shown here is derived from an EMBL/GenBank/DDBJ whole genome shotgun (WGS) entry which is preliminary data.</text>
</comment>
<feature type="domain" description="Cathepsin propeptide inhibitor" evidence="8">
    <location>
        <begin position="89"/>
        <end position="145"/>
    </location>
</feature>
<dbReference type="EMBL" id="PSQE01000004">
    <property type="protein sequence ID" value="RHN61496.1"/>
    <property type="molecule type" value="Genomic_DNA"/>
</dbReference>
<dbReference type="Proteomes" id="UP000265566">
    <property type="component" value="Chromosome 4"/>
</dbReference>
<dbReference type="PROSITE" id="PS00640">
    <property type="entry name" value="THIOL_PROTEASE_ASN"/>
    <property type="match status" value="1"/>
</dbReference>
<reference evidence="9" key="1">
    <citation type="journal article" date="2018" name="Nat. Plants">
        <title>Whole-genome landscape of Medicago truncatula symbiotic genes.</title>
        <authorList>
            <person name="Pecrix Y."/>
            <person name="Gamas P."/>
            <person name="Carrere S."/>
        </authorList>
    </citation>
    <scope>NUCLEOTIDE SEQUENCE</scope>
    <source>
        <tissue evidence="9">Leaves</tissue>
    </source>
</reference>
<evidence type="ECO:0000313" key="9">
    <source>
        <dbReference type="EMBL" id="RHN61496.1"/>
    </source>
</evidence>
<dbReference type="SMART" id="SM00848">
    <property type="entry name" value="Inhibitor_I29"/>
    <property type="match status" value="1"/>
</dbReference>
<dbReference type="GO" id="GO:0004197">
    <property type="term" value="F:cysteine-type endopeptidase activity"/>
    <property type="evidence" value="ECO:0007669"/>
    <property type="project" value="UniProtKB-EC"/>
</dbReference>
<dbReference type="InterPro" id="IPR025661">
    <property type="entry name" value="Pept_asp_AS"/>
</dbReference>
<evidence type="ECO:0000259" key="8">
    <source>
        <dbReference type="SMART" id="SM00848"/>
    </source>
</evidence>
<dbReference type="Pfam" id="PF08246">
    <property type="entry name" value="Inhibitor_I29"/>
    <property type="match status" value="1"/>
</dbReference>
<sequence>MHLFVITHSLLSPFFSNRNHYIKTHSAPNLTYHNIPYYDQAMMNRNKTLMLFSVLFLFFSVDLAFSTPNDREDPIIQQVVDKGGAEYQFNEFKQRFGKVYSSKDEHDYRFNVFKSNLHRAKRHGIMDPSATHGVTRFSDLTPREFRNSILGLKGVGLPRHAKAAPILSSENLPRDFDWREKGAVTPVRNQGFCGSSWSFSTIGALEGAHFLSSGELVSLSEQHHVDCDHEYIQKYGGLMRVEDYTYYKTNTARSVAANFSSISVDDNQIAANLVKHGPLAAAINAVYMQTYVGGISCPYICTRRLDLGVLLVGYGSGAGADMKEKEKPYWIVKNSWGETWGENGYYKICRGRNICGVDSMVSTVAAAHTNTQ</sequence>
<organism evidence="9">
    <name type="scientific">Medicago truncatula</name>
    <name type="common">Barrel medic</name>
    <name type="synonym">Medicago tribuloides</name>
    <dbReference type="NCBI Taxonomy" id="3880"/>
    <lineage>
        <taxon>Eukaryota</taxon>
        <taxon>Viridiplantae</taxon>
        <taxon>Streptophyta</taxon>
        <taxon>Embryophyta</taxon>
        <taxon>Tracheophyta</taxon>
        <taxon>Spermatophyta</taxon>
        <taxon>Magnoliopsida</taxon>
        <taxon>eudicotyledons</taxon>
        <taxon>Gunneridae</taxon>
        <taxon>Pentapetalae</taxon>
        <taxon>rosids</taxon>
        <taxon>fabids</taxon>
        <taxon>Fabales</taxon>
        <taxon>Fabaceae</taxon>
        <taxon>Papilionoideae</taxon>
        <taxon>50 kb inversion clade</taxon>
        <taxon>NPAAA clade</taxon>
        <taxon>Hologalegina</taxon>
        <taxon>IRL clade</taxon>
        <taxon>Trifolieae</taxon>
        <taxon>Medicago</taxon>
    </lineage>
</organism>
<dbReference type="InterPro" id="IPR013128">
    <property type="entry name" value="Peptidase_C1A"/>
</dbReference>
<evidence type="ECO:0000256" key="2">
    <source>
        <dbReference type="ARBA" id="ARBA00022670"/>
    </source>
</evidence>
<comment type="similarity">
    <text evidence="1">Belongs to the peptidase C1 family.</text>
</comment>
<dbReference type="InterPro" id="IPR039417">
    <property type="entry name" value="Peptidase_C1A_papain-like"/>
</dbReference>
<dbReference type="EC" id="3.4.22.41" evidence="9"/>
<dbReference type="Gramene" id="rna23968">
    <property type="protein sequence ID" value="RHN61496.1"/>
    <property type="gene ID" value="gene23968"/>
</dbReference>
<evidence type="ECO:0000256" key="1">
    <source>
        <dbReference type="ARBA" id="ARBA00008455"/>
    </source>
</evidence>
<name>A0A396I7A4_MEDTR</name>
<keyword evidence="4" id="KW-0788">Thiol protease</keyword>
<feature type="domain" description="Peptidase C1A papain C-terminal" evidence="7">
    <location>
        <begin position="172"/>
        <end position="365"/>
    </location>
</feature>
<keyword evidence="3 9" id="KW-0378">Hydrolase</keyword>
<evidence type="ECO:0000256" key="5">
    <source>
        <dbReference type="ARBA" id="ARBA00023157"/>
    </source>
</evidence>
<dbReference type="SUPFAM" id="SSF54001">
    <property type="entry name" value="Cysteine proteinases"/>
    <property type="match status" value="1"/>
</dbReference>
<dbReference type="PANTHER" id="PTHR12411">
    <property type="entry name" value="CYSTEINE PROTEASE FAMILY C1-RELATED"/>
    <property type="match status" value="1"/>
</dbReference>
<dbReference type="InterPro" id="IPR013201">
    <property type="entry name" value="Prot_inhib_I29"/>
</dbReference>
<evidence type="ECO:0000256" key="6">
    <source>
        <dbReference type="ARBA" id="ARBA00023180"/>
    </source>
</evidence>
<dbReference type="SMART" id="SM00645">
    <property type="entry name" value="Pept_C1"/>
    <property type="match status" value="1"/>
</dbReference>
<dbReference type="CDD" id="cd02248">
    <property type="entry name" value="Peptidase_C1A"/>
    <property type="match status" value="1"/>
</dbReference>
<proteinExistence type="inferred from homology"/>
<dbReference type="Pfam" id="PF00112">
    <property type="entry name" value="Peptidase_C1"/>
    <property type="match status" value="1"/>
</dbReference>
<keyword evidence="2" id="KW-0645">Protease</keyword>
<evidence type="ECO:0000256" key="4">
    <source>
        <dbReference type="ARBA" id="ARBA00022807"/>
    </source>
</evidence>
<dbReference type="GO" id="GO:0006508">
    <property type="term" value="P:proteolysis"/>
    <property type="evidence" value="ECO:0007669"/>
    <property type="project" value="UniProtKB-KW"/>
</dbReference>
<dbReference type="InterPro" id="IPR038765">
    <property type="entry name" value="Papain-like_cys_pep_sf"/>
</dbReference>